<proteinExistence type="predicted"/>
<feature type="region of interest" description="Disordered" evidence="1">
    <location>
        <begin position="253"/>
        <end position="328"/>
    </location>
</feature>
<feature type="compositionally biased region" description="Basic and acidic residues" evidence="1">
    <location>
        <begin position="62"/>
        <end position="84"/>
    </location>
</feature>
<feature type="region of interest" description="Disordered" evidence="1">
    <location>
        <begin position="28"/>
        <end position="97"/>
    </location>
</feature>
<dbReference type="Proteomes" id="UP001600888">
    <property type="component" value="Unassembled WGS sequence"/>
</dbReference>
<evidence type="ECO:0000256" key="1">
    <source>
        <dbReference type="SAM" id="MobiDB-lite"/>
    </source>
</evidence>
<feature type="compositionally biased region" description="Low complexity" evidence="1">
    <location>
        <begin position="259"/>
        <end position="272"/>
    </location>
</feature>
<feature type="region of interest" description="Disordered" evidence="1">
    <location>
        <begin position="182"/>
        <end position="206"/>
    </location>
</feature>
<evidence type="ECO:0000313" key="3">
    <source>
        <dbReference type="Proteomes" id="UP001600888"/>
    </source>
</evidence>
<reference evidence="2 3" key="1">
    <citation type="submission" date="2024-03" db="EMBL/GenBank/DDBJ databases">
        <title>A high-quality draft genome sequence of Diaporthe vaccinii, a causative agent of upright dieback and viscid rot disease in cranberry plants.</title>
        <authorList>
            <person name="Sarrasin M."/>
            <person name="Lang B.F."/>
            <person name="Burger G."/>
        </authorList>
    </citation>
    <scope>NUCLEOTIDE SEQUENCE [LARGE SCALE GENOMIC DNA]</scope>
    <source>
        <strain evidence="2 3">IS7</strain>
    </source>
</reference>
<gene>
    <name evidence="2" type="ORF">FJTKL_01606</name>
</gene>
<feature type="compositionally biased region" description="Basic and acidic residues" evidence="1">
    <location>
        <begin position="299"/>
        <end position="315"/>
    </location>
</feature>
<organism evidence="2 3">
    <name type="scientific">Diaporthe vaccinii</name>
    <dbReference type="NCBI Taxonomy" id="105482"/>
    <lineage>
        <taxon>Eukaryota</taxon>
        <taxon>Fungi</taxon>
        <taxon>Dikarya</taxon>
        <taxon>Ascomycota</taxon>
        <taxon>Pezizomycotina</taxon>
        <taxon>Sordariomycetes</taxon>
        <taxon>Sordariomycetidae</taxon>
        <taxon>Diaporthales</taxon>
        <taxon>Diaporthaceae</taxon>
        <taxon>Diaporthe</taxon>
        <taxon>Diaporthe eres species complex</taxon>
    </lineage>
</organism>
<evidence type="ECO:0000313" key="2">
    <source>
        <dbReference type="EMBL" id="KAL2275750.1"/>
    </source>
</evidence>
<keyword evidence="3" id="KW-1185">Reference proteome</keyword>
<comment type="caution">
    <text evidence="2">The sequence shown here is derived from an EMBL/GenBank/DDBJ whole genome shotgun (WGS) entry which is preliminary data.</text>
</comment>
<protein>
    <submittedName>
        <fullName evidence="2">Uncharacterized protein</fullName>
    </submittedName>
</protein>
<dbReference type="EMBL" id="JBAWTH010000127">
    <property type="protein sequence ID" value="KAL2275750.1"/>
    <property type="molecule type" value="Genomic_DNA"/>
</dbReference>
<name>A0ABR4DZZ6_9PEZI</name>
<feature type="compositionally biased region" description="Pro residues" evidence="1">
    <location>
        <begin position="182"/>
        <end position="194"/>
    </location>
</feature>
<sequence length="399" mass="43539">MLTFGVLSYIDHGGISRCVEGDWAVTREFPRPGYPQSPKPDDQLAMASGNVPEELVVQEGQLHVRSDDPARRYAEQEQVAQHDTDADEVSGAEDRRRQFKLPKLPTPTEIIDIPIKFPTRISEILSDLPVPTVPTDPGDIIDTLPTDPGELISDLPIPTLPSIPAIPTLPVPIPIPTKIPDLPGVPLPTAGPPSKPRDPKGPYELPDLTQIPHRVLTLLHDAISKLSTNKDTPRYFRDILRLILRILNLLGGGDPGPLPTKKLPVPTDTKLPLPTPTVPPLPPRPKPKPTLSRGPKQPGKPDRIGRAAKKVRDEGGNEGPLSDERRKQLRAKVSDEVWASADWSSPVLAPLTAMAAMVTYDAIYAITGKWKETDDEAEKGRLLSLFVVVDDDDEGQALA</sequence>
<accession>A0ABR4DZZ6</accession>
<feature type="compositionally biased region" description="Pro residues" evidence="1">
    <location>
        <begin position="273"/>
        <end position="284"/>
    </location>
</feature>